<dbReference type="Gene3D" id="1.10.287.1890">
    <property type="match status" value="1"/>
</dbReference>
<dbReference type="SUPFAM" id="SSF53335">
    <property type="entry name" value="S-adenosyl-L-methionine-dependent methyltransferases"/>
    <property type="match status" value="1"/>
</dbReference>
<dbReference type="PANTHER" id="PTHR38451">
    <property type="entry name" value="TRNA (ADENINE(22)-N(1))-METHYLTRANSFERASE"/>
    <property type="match status" value="1"/>
</dbReference>
<evidence type="ECO:0000313" key="1">
    <source>
        <dbReference type="EMBL" id="QGR00070.1"/>
    </source>
</evidence>
<sequence>MVGLSKRLLTIAEHVPQGSKLADIGSDHALLPVYLAQRGITASAIAGELNAGPYAAALKQVEEAGLRSFIEVRQGDGLEVIASGEVDVITIAGMGGLLIVQILTQGVAKLNQVQRMILQPNVGEEVVRRWLVEHDWFLSEEYIIQEDGKIYEVLVADRSEQAKDLNQSLYQERQIAGKTVNKERLIAMGPYLLTQADPIWIQKWQDELFKLQRIVEQLSRSELEASLQRQQQIQNEMIEIQEVIACSQKVKPSFK</sequence>
<dbReference type="Proteomes" id="UP000426246">
    <property type="component" value="Chromosome"/>
</dbReference>
<dbReference type="InterPro" id="IPR029063">
    <property type="entry name" value="SAM-dependent_MTases_sf"/>
</dbReference>
<dbReference type="InterPro" id="IPR006901">
    <property type="entry name" value="TrmK"/>
</dbReference>
<reference evidence="2" key="1">
    <citation type="submission" date="2018-11" db="EMBL/GenBank/DDBJ databases">
        <title>Complete genome sequence of Paenibacillus sp. ML311-T8.</title>
        <authorList>
            <person name="Nam Y.-D."/>
            <person name="Kang J."/>
            <person name="Chung W.-H."/>
            <person name="Park Y.S."/>
        </authorList>
    </citation>
    <scope>NUCLEOTIDE SEQUENCE [LARGE SCALE GENOMIC DNA]</scope>
    <source>
        <strain evidence="2">ML311-T8</strain>
    </source>
</reference>
<dbReference type="OrthoDB" id="5881184at2"/>
<dbReference type="PANTHER" id="PTHR38451:SF1">
    <property type="entry name" value="TRNA (ADENINE(22)-N(1))-METHYLTRANSFERASE"/>
    <property type="match status" value="1"/>
</dbReference>
<organism evidence="1 2">
    <name type="scientific">Paenibacillus psychroresistens</name>
    <dbReference type="NCBI Taxonomy" id="1778678"/>
    <lineage>
        <taxon>Bacteria</taxon>
        <taxon>Bacillati</taxon>
        <taxon>Bacillota</taxon>
        <taxon>Bacilli</taxon>
        <taxon>Bacillales</taxon>
        <taxon>Paenibacillaceae</taxon>
        <taxon>Paenibacillus</taxon>
    </lineage>
</organism>
<keyword evidence="1" id="KW-0489">Methyltransferase</keyword>
<accession>A0A6B8RWL7</accession>
<dbReference type="Gene3D" id="3.40.50.150">
    <property type="entry name" value="Vaccinia Virus protein VP39"/>
    <property type="match status" value="1"/>
</dbReference>
<dbReference type="EMBL" id="CP034235">
    <property type="protein sequence ID" value="QGR00070.1"/>
    <property type="molecule type" value="Genomic_DNA"/>
</dbReference>
<gene>
    <name evidence="1" type="ORF">EHS13_13025</name>
</gene>
<protein>
    <submittedName>
        <fullName evidence="1">SAM-dependent methyltransferase</fullName>
    </submittedName>
</protein>
<dbReference type="PIRSF" id="PIRSF018637">
    <property type="entry name" value="TrmK"/>
    <property type="match status" value="1"/>
</dbReference>
<keyword evidence="2" id="KW-1185">Reference proteome</keyword>
<dbReference type="KEGG" id="ppsc:EHS13_13025"/>
<evidence type="ECO:0000313" key="2">
    <source>
        <dbReference type="Proteomes" id="UP000426246"/>
    </source>
</evidence>
<proteinExistence type="predicted"/>
<dbReference type="GO" id="GO:0032259">
    <property type="term" value="P:methylation"/>
    <property type="evidence" value="ECO:0007669"/>
    <property type="project" value="UniProtKB-KW"/>
</dbReference>
<dbReference type="AlphaFoldDB" id="A0A6B8RWL7"/>
<name>A0A6B8RWL7_9BACL</name>
<dbReference type="GO" id="GO:0160105">
    <property type="term" value="F:tRNA (adenine(22)-N1)-methyltransferase activity"/>
    <property type="evidence" value="ECO:0007669"/>
    <property type="project" value="InterPro"/>
</dbReference>
<keyword evidence="1" id="KW-0808">Transferase</keyword>
<dbReference type="Pfam" id="PF04816">
    <property type="entry name" value="TrmK"/>
    <property type="match status" value="1"/>
</dbReference>